<accession>A0ABQ1GGU4</accession>
<dbReference type="EMBL" id="BMFZ01000004">
    <property type="protein sequence ID" value="GGA43583.1"/>
    <property type="molecule type" value="Genomic_DNA"/>
</dbReference>
<dbReference type="Pfam" id="PF05973">
    <property type="entry name" value="Gp49"/>
    <property type="match status" value="1"/>
</dbReference>
<protein>
    <submittedName>
        <fullName evidence="1">Toxin RelE</fullName>
    </submittedName>
</protein>
<organism evidence="1 2">
    <name type="scientific">Hafnia psychrotolerans</name>
    <dbReference type="NCBI Taxonomy" id="1477018"/>
    <lineage>
        <taxon>Bacteria</taxon>
        <taxon>Pseudomonadati</taxon>
        <taxon>Pseudomonadota</taxon>
        <taxon>Gammaproteobacteria</taxon>
        <taxon>Enterobacterales</taxon>
        <taxon>Hafniaceae</taxon>
        <taxon>Hafnia</taxon>
    </lineage>
</organism>
<evidence type="ECO:0000313" key="1">
    <source>
        <dbReference type="EMBL" id="GGA43583.1"/>
    </source>
</evidence>
<dbReference type="Proteomes" id="UP000627464">
    <property type="component" value="Unassembled WGS sequence"/>
</dbReference>
<keyword evidence="2" id="KW-1185">Reference proteome</keyword>
<dbReference type="InterPro" id="IPR009241">
    <property type="entry name" value="HigB-like"/>
</dbReference>
<comment type="caution">
    <text evidence="1">The sequence shown here is derived from an EMBL/GenBank/DDBJ whole genome shotgun (WGS) entry which is preliminary data.</text>
</comment>
<name>A0ABQ1GGU4_9GAMM</name>
<reference evidence="2" key="1">
    <citation type="journal article" date="2019" name="Int. J. Syst. Evol. Microbiol.">
        <title>The Global Catalogue of Microorganisms (GCM) 10K type strain sequencing project: providing services to taxonomists for standard genome sequencing and annotation.</title>
        <authorList>
            <consortium name="The Broad Institute Genomics Platform"/>
            <consortium name="The Broad Institute Genome Sequencing Center for Infectious Disease"/>
            <person name="Wu L."/>
            <person name="Ma J."/>
        </authorList>
    </citation>
    <scope>NUCLEOTIDE SEQUENCE [LARGE SCALE GENOMIC DNA]</scope>
    <source>
        <strain evidence="2">CGMCC 1.12806</strain>
    </source>
</reference>
<gene>
    <name evidence="1" type="ORF">GCM10011328_18270</name>
</gene>
<sequence length="118" mass="13960">MYNYNKDIILKEIRFLATSRGDLRDFPPQVRQKAGFQLDKIQKGNLPEDWKAMPSVGMGVKEIRIKEVDGIFRVMYVAKFQEAIYVLHCFQKKTQTTSLHDIALARERFRVLVNWRKQ</sequence>
<evidence type="ECO:0000313" key="2">
    <source>
        <dbReference type="Proteomes" id="UP000627464"/>
    </source>
</evidence>
<proteinExistence type="predicted"/>